<dbReference type="Proteomes" id="UP000643610">
    <property type="component" value="Unassembled WGS sequence"/>
</dbReference>
<proteinExistence type="predicted"/>
<dbReference type="SUPFAM" id="SSF50242">
    <property type="entry name" value="TIMP-like"/>
    <property type="match status" value="1"/>
</dbReference>
<gene>
    <name evidence="2" type="ORF">H8K33_18285</name>
</gene>
<evidence type="ECO:0000313" key="3">
    <source>
        <dbReference type="Proteomes" id="UP000643610"/>
    </source>
</evidence>
<accession>A0ABR6XVH8</accession>
<evidence type="ECO:0000313" key="2">
    <source>
        <dbReference type="EMBL" id="MBC3833461.1"/>
    </source>
</evidence>
<feature type="chain" id="PRO_5046146820" description="Tissue inhibitor of metalloproteinase" evidence="1">
    <location>
        <begin position="20"/>
        <end position="141"/>
    </location>
</feature>
<evidence type="ECO:0000256" key="1">
    <source>
        <dbReference type="SAM" id="SignalP"/>
    </source>
</evidence>
<organism evidence="2 3">
    <name type="scientific">Undibacterium amnicola</name>
    <dbReference type="NCBI Taxonomy" id="1834038"/>
    <lineage>
        <taxon>Bacteria</taxon>
        <taxon>Pseudomonadati</taxon>
        <taxon>Pseudomonadota</taxon>
        <taxon>Betaproteobacteria</taxon>
        <taxon>Burkholderiales</taxon>
        <taxon>Oxalobacteraceae</taxon>
        <taxon>Undibacterium</taxon>
    </lineage>
</organism>
<dbReference type="Gene3D" id="2.40.50.120">
    <property type="match status" value="1"/>
</dbReference>
<name>A0ABR6XVH8_9BURK</name>
<dbReference type="RefSeq" id="WP_186892509.1">
    <property type="nucleotide sequence ID" value="NZ_JACOFU010000010.1"/>
</dbReference>
<reference evidence="2 3" key="1">
    <citation type="submission" date="2020-08" db="EMBL/GenBank/DDBJ databases">
        <title>Novel species isolated from subtropical streams in China.</title>
        <authorList>
            <person name="Lu H."/>
        </authorList>
    </citation>
    <scope>NUCLEOTIDE SEQUENCE [LARGE SCALE GENOMIC DNA]</scope>
    <source>
        <strain evidence="2 3">KCTC 52442</strain>
    </source>
</reference>
<protein>
    <recommendedName>
        <fullName evidence="4">Tissue inhibitor of metalloproteinase</fullName>
    </recommendedName>
</protein>
<evidence type="ECO:0008006" key="4">
    <source>
        <dbReference type="Google" id="ProtNLM"/>
    </source>
</evidence>
<keyword evidence="1" id="KW-0732">Signal</keyword>
<dbReference type="InterPro" id="IPR008993">
    <property type="entry name" value="TIMP-like_OB-fold"/>
</dbReference>
<comment type="caution">
    <text evidence="2">The sequence shown here is derived from an EMBL/GenBank/DDBJ whole genome shotgun (WGS) entry which is preliminary data.</text>
</comment>
<dbReference type="EMBL" id="JACOFU010000010">
    <property type="protein sequence ID" value="MBC3833461.1"/>
    <property type="molecule type" value="Genomic_DNA"/>
</dbReference>
<feature type="signal peptide" evidence="1">
    <location>
        <begin position="1"/>
        <end position="19"/>
    </location>
</feature>
<keyword evidence="3" id="KW-1185">Reference proteome</keyword>
<sequence>MFSGVFLLTVLLMSPLSPVDPVSQTCSCPTTLSTDQQTVDAMMHNAVMVFVGKVTAANLPGLNTPGRSFRFSVQENFKGAPKNSVVVFSALRSAECGTTVAVGKTYLVAAYGNANAPIIQSCDRPEEIDFVAQRLALLRRK</sequence>